<dbReference type="Gene3D" id="3.40.50.1700">
    <property type="entry name" value="Glycoside hydrolase family 3 C-terminal domain"/>
    <property type="match status" value="1"/>
</dbReference>
<dbReference type="Proteomes" id="UP000196475">
    <property type="component" value="Unassembled WGS sequence"/>
</dbReference>
<dbReference type="SUPFAM" id="SSF52279">
    <property type="entry name" value="Beta-D-glucan exohydrolase, C-terminal domain"/>
    <property type="match status" value="1"/>
</dbReference>
<gene>
    <name evidence="2" type="ORF">BAA01_12365</name>
</gene>
<evidence type="ECO:0000313" key="3">
    <source>
        <dbReference type="Proteomes" id="UP000196475"/>
    </source>
</evidence>
<dbReference type="GO" id="GO:0004553">
    <property type="term" value="F:hydrolase activity, hydrolyzing O-glycosyl compounds"/>
    <property type="evidence" value="ECO:0007669"/>
    <property type="project" value="InterPro"/>
</dbReference>
<keyword evidence="1" id="KW-0378">Hydrolase</keyword>
<reference evidence="3" key="1">
    <citation type="submission" date="2016-06" db="EMBL/GenBank/DDBJ databases">
        <authorList>
            <person name="Nascimento L."/>
            <person name="Pereira R.V."/>
            <person name="Martins L.F."/>
            <person name="Quaggio R.B."/>
            <person name="Silva A.M."/>
            <person name="Setubal J.C."/>
        </authorList>
    </citation>
    <scope>NUCLEOTIDE SEQUENCE [LARGE SCALE GENOMIC DNA]</scope>
</reference>
<proteinExistence type="predicted"/>
<evidence type="ECO:0000313" key="2">
    <source>
        <dbReference type="EMBL" id="OUM87327.1"/>
    </source>
</evidence>
<sequence>MRNPYDWLAFPEVHAYVACYENTPCMMEALAEVLVGEAEARGRLPVTLSERYPFGHGASEGHEG</sequence>
<dbReference type="AlphaFoldDB" id="A0A1Y3PMF6"/>
<name>A0A1Y3PMF6_9BACI</name>
<evidence type="ECO:0008006" key="4">
    <source>
        <dbReference type="Google" id="ProtNLM"/>
    </source>
</evidence>
<protein>
    <recommendedName>
        <fullName evidence="4">Glycoside hydrolase family 3 C-terminal domain-containing protein</fullName>
    </recommendedName>
</protein>
<comment type="caution">
    <text evidence="2">The sequence shown here is derived from an EMBL/GenBank/DDBJ whole genome shotgun (WGS) entry which is preliminary data.</text>
</comment>
<dbReference type="GO" id="GO:0005975">
    <property type="term" value="P:carbohydrate metabolic process"/>
    <property type="evidence" value="ECO:0007669"/>
    <property type="project" value="InterPro"/>
</dbReference>
<accession>A0A1Y3PMF6</accession>
<organism evidence="2 3">
    <name type="scientific">Bacillus thermozeamaize</name>
    <dbReference type="NCBI Taxonomy" id="230954"/>
    <lineage>
        <taxon>Bacteria</taxon>
        <taxon>Bacillati</taxon>
        <taxon>Bacillota</taxon>
        <taxon>Bacilli</taxon>
        <taxon>Bacillales</taxon>
        <taxon>Bacillaceae</taxon>
        <taxon>Bacillus</taxon>
    </lineage>
</organism>
<evidence type="ECO:0000256" key="1">
    <source>
        <dbReference type="ARBA" id="ARBA00022801"/>
    </source>
</evidence>
<dbReference type="EMBL" id="LZRT01000076">
    <property type="protein sequence ID" value="OUM87327.1"/>
    <property type="molecule type" value="Genomic_DNA"/>
</dbReference>
<dbReference type="InterPro" id="IPR036881">
    <property type="entry name" value="Glyco_hydro_3_C_sf"/>
</dbReference>